<feature type="compositionally biased region" description="Low complexity" evidence="1">
    <location>
        <begin position="37"/>
        <end position="71"/>
    </location>
</feature>
<reference evidence="2 3" key="1">
    <citation type="submission" date="2021-01" db="EMBL/GenBank/DDBJ databases">
        <title>Sequencing the genomes of 1000 actinobacteria strains.</title>
        <authorList>
            <person name="Klenk H.-P."/>
        </authorList>
    </citation>
    <scope>NUCLEOTIDE SEQUENCE [LARGE SCALE GENOMIC DNA]</scope>
    <source>
        <strain evidence="2 3">DSM 46000</strain>
    </source>
</reference>
<dbReference type="RefSeq" id="WP_205308350.1">
    <property type="nucleotide sequence ID" value="NZ_BAAAVF010000001.1"/>
</dbReference>
<proteinExistence type="predicted"/>
<evidence type="ECO:0000313" key="2">
    <source>
        <dbReference type="EMBL" id="MBM7480603.1"/>
    </source>
</evidence>
<feature type="compositionally biased region" description="Pro residues" evidence="1">
    <location>
        <begin position="23"/>
        <end position="36"/>
    </location>
</feature>
<feature type="region of interest" description="Disordered" evidence="1">
    <location>
        <begin position="1"/>
        <end position="127"/>
    </location>
</feature>
<accession>A0ABS2LKJ0</accession>
<gene>
    <name evidence="2" type="ORF">JOD49_003523</name>
</gene>
<dbReference type="Proteomes" id="UP000698059">
    <property type="component" value="Unassembled WGS sequence"/>
</dbReference>
<name>A0ABS2LKJ0_9CELL</name>
<feature type="compositionally biased region" description="Low complexity" evidence="1">
    <location>
        <begin position="1"/>
        <end position="22"/>
    </location>
</feature>
<sequence length="341" mass="33930">MSDLFAPPSSSPNHPSGAGAPGPASPTAPSPVPPASPAATAPPAAGYPVATAYPGPGTAAPAGAAARNPYAAYPPAPQHGDGGPGAPGPYAGHGGAYGPGHEASHRSAAPLSPYASPPVVPGTPGGRTGPSRVLVGVLAGVAGLVIGGVGATSVTLAVVAGNELFADAGAAADPWPLGPVPDEESWDTYGDEDVAGRDGGTVEDPWLLSDEVYTEEWSVLLDAPYEATAEVLAHNDVNVPPADGMEYWIVPVHATYFGPSLEASAPQSITLELVDGTGTVFDGRCGVVPDGLTGKGFMSTDESVSGNVCLPVPAGAPGLWRLTIDDYMPVYLTTDPSTTES</sequence>
<feature type="compositionally biased region" description="Gly residues" evidence="1">
    <location>
        <begin position="80"/>
        <end position="98"/>
    </location>
</feature>
<evidence type="ECO:0000256" key="1">
    <source>
        <dbReference type="SAM" id="MobiDB-lite"/>
    </source>
</evidence>
<dbReference type="EMBL" id="JAFBBO010000001">
    <property type="protein sequence ID" value="MBM7480603.1"/>
    <property type="molecule type" value="Genomic_DNA"/>
</dbReference>
<keyword evidence="3" id="KW-1185">Reference proteome</keyword>
<comment type="caution">
    <text evidence="2">The sequence shown here is derived from an EMBL/GenBank/DDBJ whole genome shotgun (WGS) entry which is preliminary data.</text>
</comment>
<evidence type="ECO:0000313" key="3">
    <source>
        <dbReference type="Proteomes" id="UP000698059"/>
    </source>
</evidence>
<protein>
    <submittedName>
        <fullName evidence="2">Uncharacterized protein</fullName>
    </submittedName>
</protein>
<organism evidence="2 3">
    <name type="scientific">Oerskovia jenensis</name>
    <dbReference type="NCBI Taxonomy" id="162169"/>
    <lineage>
        <taxon>Bacteria</taxon>
        <taxon>Bacillati</taxon>
        <taxon>Actinomycetota</taxon>
        <taxon>Actinomycetes</taxon>
        <taxon>Micrococcales</taxon>
        <taxon>Cellulomonadaceae</taxon>
        <taxon>Oerskovia</taxon>
    </lineage>
</organism>